<dbReference type="RefSeq" id="WP_171703332.1">
    <property type="nucleotide sequence ID" value="NZ_JABFHI010000013.1"/>
</dbReference>
<proteinExistence type="predicted"/>
<dbReference type="EMBL" id="JABFHI010000013">
    <property type="protein sequence ID" value="NOG32877.1"/>
    <property type="molecule type" value="Genomic_DNA"/>
</dbReference>
<comment type="caution">
    <text evidence="1">The sequence shown here is derived from an EMBL/GenBank/DDBJ whole genome shotgun (WGS) entry which is preliminary data.</text>
</comment>
<accession>A0A7Y3XAK7</accession>
<evidence type="ECO:0000313" key="2">
    <source>
        <dbReference type="Proteomes" id="UP000588806"/>
    </source>
</evidence>
<organism evidence="1 2">
    <name type="scientific">Vreelandella azerica</name>
    <dbReference type="NCBI Taxonomy" id="2732867"/>
    <lineage>
        <taxon>Bacteria</taxon>
        <taxon>Pseudomonadati</taxon>
        <taxon>Pseudomonadota</taxon>
        <taxon>Gammaproteobacteria</taxon>
        <taxon>Oceanospirillales</taxon>
        <taxon>Halomonadaceae</taxon>
        <taxon>Vreelandella</taxon>
    </lineage>
</organism>
<evidence type="ECO:0000313" key="1">
    <source>
        <dbReference type="EMBL" id="NOG32877.1"/>
    </source>
</evidence>
<sequence length="205" mass="22240">MNAAAIEISERMSADDIEHELKEIADVDRLEGVKHGNRDFELETKQAENDPLKGPAVAAEIRAEATIYRAHKNRRDARRESLKVALKHLQDNDIGERLAGLKKEHDRAVNAATAALAAVDFSQLDTFEKQLEAYLDAAALVRGHAVVAAQTASNAGATAPGLTSVKAPAVEALHDRLNRLAVRVASPDLQARGDLSRWGVERSTI</sequence>
<gene>
    <name evidence="1" type="ORF">HLB35_15895</name>
</gene>
<reference evidence="1 2" key="2">
    <citation type="submission" date="2020-06" db="EMBL/GenBank/DDBJ databases">
        <title>Halomonas songnenensis sp. nov., a moderately halophilic bacterium isolated from saline and alkaline soils.</title>
        <authorList>
            <person name="Jiang J."/>
            <person name="Pan Y."/>
        </authorList>
    </citation>
    <scope>NUCLEOTIDE SEQUENCE [LARGE SCALE GENOMIC DNA]</scope>
    <source>
        <strain evidence="1 2">TBZ9</strain>
    </source>
</reference>
<name>A0A7Y3XAK7_9GAMM</name>
<keyword evidence="2" id="KW-1185">Reference proteome</keyword>
<reference evidence="1 2" key="1">
    <citation type="submission" date="2020-05" db="EMBL/GenBank/DDBJ databases">
        <authorList>
            <person name="Ruan W."/>
            <person name="Jeon C.O."/>
            <person name="Chun B.H."/>
        </authorList>
    </citation>
    <scope>NUCLEOTIDE SEQUENCE [LARGE SCALE GENOMIC DNA]</scope>
    <source>
        <strain evidence="1 2">TBZ9</strain>
    </source>
</reference>
<dbReference type="Proteomes" id="UP000588806">
    <property type="component" value="Unassembled WGS sequence"/>
</dbReference>
<dbReference type="AlphaFoldDB" id="A0A7Y3XAK7"/>
<protein>
    <submittedName>
        <fullName evidence="1">Uncharacterized protein</fullName>
    </submittedName>
</protein>